<dbReference type="RefSeq" id="WP_054521650.1">
    <property type="nucleotide sequence ID" value="NZ_LGKO01000004.1"/>
</dbReference>
<evidence type="ECO:0000256" key="1">
    <source>
        <dbReference type="ARBA" id="ARBA00004141"/>
    </source>
</evidence>
<comment type="subcellular location">
    <subcellularLocation>
        <location evidence="1">Membrane</location>
        <topology evidence="1">Multi-pass membrane protein</topology>
    </subcellularLocation>
</comment>
<keyword evidence="3 6" id="KW-0812">Transmembrane</keyword>
<evidence type="ECO:0000256" key="2">
    <source>
        <dbReference type="ARBA" id="ARBA00009399"/>
    </source>
</evidence>
<evidence type="ECO:0000256" key="3">
    <source>
        <dbReference type="ARBA" id="ARBA00022692"/>
    </source>
</evidence>
<dbReference type="GO" id="GO:0005886">
    <property type="term" value="C:plasma membrane"/>
    <property type="evidence" value="ECO:0007669"/>
    <property type="project" value="TreeGrafter"/>
</dbReference>
<dbReference type="STRING" id="869279.SE15_08330"/>
<keyword evidence="5 6" id="KW-0472">Membrane</keyword>
<dbReference type="Proteomes" id="UP000050544">
    <property type="component" value="Unassembled WGS sequence"/>
</dbReference>
<feature type="transmembrane region" description="Helical" evidence="6">
    <location>
        <begin position="123"/>
        <end position="144"/>
    </location>
</feature>
<evidence type="ECO:0000256" key="6">
    <source>
        <dbReference type="SAM" id="Phobius"/>
    </source>
</evidence>
<keyword evidence="4 6" id="KW-1133">Transmembrane helix</keyword>
<reference evidence="8 9" key="1">
    <citation type="submission" date="2015-07" db="EMBL/GenBank/DDBJ databases">
        <title>Whole genome sequence of Thermanaerothrix daxensis DSM 23592.</title>
        <authorList>
            <person name="Hemp J."/>
            <person name="Ward L.M."/>
            <person name="Pace L.A."/>
            <person name="Fischer W.W."/>
        </authorList>
    </citation>
    <scope>NUCLEOTIDE SEQUENCE [LARGE SCALE GENOMIC DNA]</scope>
    <source>
        <strain evidence="8 9">GNS-1</strain>
    </source>
</reference>
<evidence type="ECO:0000259" key="7">
    <source>
        <dbReference type="Pfam" id="PF04138"/>
    </source>
</evidence>
<dbReference type="InterPro" id="IPR051401">
    <property type="entry name" value="GtrA_CellWall_Glycosyl"/>
</dbReference>
<dbReference type="InterPro" id="IPR007267">
    <property type="entry name" value="GtrA_DPMS_TM"/>
</dbReference>
<protein>
    <recommendedName>
        <fullName evidence="7">GtrA/DPMS transmembrane domain-containing protein</fullName>
    </recommendedName>
</protein>
<evidence type="ECO:0000256" key="5">
    <source>
        <dbReference type="ARBA" id="ARBA00023136"/>
    </source>
</evidence>
<gene>
    <name evidence="8" type="ORF">SE15_08330</name>
</gene>
<evidence type="ECO:0000256" key="4">
    <source>
        <dbReference type="ARBA" id="ARBA00022989"/>
    </source>
</evidence>
<dbReference type="Pfam" id="PF04138">
    <property type="entry name" value="GtrA_DPMS_TM"/>
    <property type="match status" value="1"/>
</dbReference>
<keyword evidence="9" id="KW-1185">Reference proteome</keyword>
<evidence type="ECO:0000313" key="9">
    <source>
        <dbReference type="Proteomes" id="UP000050544"/>
    </source>
</evidence>
<name>A0A0P6YE29_9CHLR</name>
<comment type="caution">
    <text evidence="8">The sequence shown here is derived from an EMBL/GenBank/DDBJ whole genome shotgun (WGS) entry which is preliminary data.</text>
</comment>
<dbReference type="AlphaFoldDB" id="A0A0P6YE29"/>
<evidence type="ECO:0000313" key="8">
    <source>
        <dbReference type="EMBL" id="KPL83238.1"/>
    </source>
</evidence>
<organism evidence="8 9">
    <name type="scientific">Thermanaerothrix daxensis</name>
    <dbReference type="NCBI Taxonomy" id="869279"/>
    <lineage>
        <taxon>Bacteria</taxon>
        <taxon>Bacillati</taxon>
        <taxon>Chloroflexota</taxon>
        <taxon>Anaerolineae</taxon>
        <taxon>Anaerolineales</taxon>
        <taxon>Anaerolineaceae</taxon>
        <taxon>Thermanaerothrix</taxon>
    </lineage>
</organism>
<sequence>MIALFIDPKEQGRFLRFAVVGAIGAVIDFGIFNALTQAFAFFQHNAVWASVISFIAAVLSNFTWNRFWTYPDSRSKPLAQQGIQFFLVSTAGLLIRTLLFAFLEPILIRFFQGWWKLAILSPIVVAHNFALAIVIGIVMIWNFFANRYWTYNDV</sequence>
<feature type="transmembrane region" description="Helical" evidence="6">
    <location>
        <begin position="46"/>
        <end position="64"/>
    </location>
</feature>
<feature type="transmembrane region" description="Helical" evidence="6">
    <location>
        <begin position="14"/>
        <end position="40"/>
    </location>
</feature>
<dbReference type="PANTHER" id="PTHR38459">
    <property type="entry name" value="PROPHAGE BACTOPRENOL-LINKED GLUCOSE TRANSLOCASE HOMOLOG"/>
    <property type="match status" value="1"/>
</dbReference>
<feature type="domain" description="GtrA/DPMS transmembrane" evidence="7">
    <location>
        <begin position="16"/>
        <end position="150"/>
    </location>
</feature>
<dbReference type="OrthoDB" id="9807815at2"/>
<proteinExistence type="inferred from homology"/>
<dbReference type="PANTHER" id="PTHR38459:SF1">
    <property type="entry name" value="PROPHAGE BACTOPRENOL-LINKED GLUCOSE TRANSLOCASE HOMOLOG"/>
    <property type="match status" value="1"/>
</dbReference>
<accession>A0A0P6YE29</accession>
<comment type="similarity">
    <text evidence="2">Belongs to the GtrA family.</text>
</comment>
<dbReference type="EMBL" id="LGKO01000004">
    <property type="protein sequence ID" value="KPL83238.1"/>
    <property type="molecule type" value="Genomic_DNA"/>
</dbReference>
<feature type="transmembrane region" description="Helical" evidence="6">
    <location>
        <begin position="85"/>
        <end position="103"/>
    </location>
</feature>
<dbReference type="GO" id="GO:0000271">
    <property type="term" value="P:polysaccharide biosynthetic process"/>
    <property type="evidence" value="ECO:0007669"/>
    <property type="project" value="InterPro"/>
</dbReference>